<reference evidence="2" key="1">
    <citation type="submission" date="2022-03" db="EMBL/GenBank/DDBJ databases">
        <authorList>
            <person name="Alioto T."/>
            <person name="Alioto T."/>
            <person name="Gomez Garrido J."/>
        </authorList>
    </citation>
    <scope>NUCLEOTIDE SEQUENCE</scope>
</reference>
<feature type="domain" description="GIY-YIG" evidence="1">
    <location>
        <begin position="17"/>
        <end position="57"/>
    </location>
</feature>
<dbReference type="Proteomes" id="UP001295444">
    <property type="component" value="Chromosome 06"/>
</dbReference>
<dbReference type="SUPFAM" id="SSF82771">
    <property type="entry name" value="GIY-YIG endonuclease"/>
    <property type="match status" value="1"/>
</dbReference>
<accession>A0AAD1SEK9</accession>
<evidence type="ECO:0000259" key="1">
    <source>
        <dbReference type="PROSITE" id="PS50164"/>
    </source>
</evidence>
<dbReference type="EMBL" id="OW240917">
    <property type="protein sequence ID" value="CAH2299960.1"/>
    <property type="molecule type" value="Genomic_DNA"/>
</dbReference>
<organism evidence="2 3">
    <name type="scientific">Pelobates cultripes</name>
    <name type="common">Western spadefoot toad</name>
    <dbReference type="NCBI Taxonomy" id="61616"/>
    <lineage>
        <taxon>Eukaryota</taxon>
        <taxon>Metazoa</taxon>
        <taxon>Chordata</taxon>
        <taxon>Craniata</taxon>
        <taxon>Vertebrata</taxon>
        <taxon>Euteleostomi</taxon>
        <taxon>Amphibia</taxon>
        <taxon>Batrachia</taxon>
        <taxon>Anura</taxon>
        <taxon>Pelobatoidea</taxon>
        <taxon>Pelobatidae</taxon>
        <taxon>Pelobates</taxon>
    </lineage>
</organism>
<protein>
    <recommendedName>
        <fullName evidence="1">GIY-YIG domain-containing protein</fullName>
    </recommendedName>
</protein>
<proteinExistence type="predicted"/>
<feature type="non-terminal residue" evidence="2">
    <location>
        <position position="1"/>
    </location>
</feature>
<feature type="non-terminal residue" evidence="2">
    <location>
        <position position="57"/>
    </location>
</feature>
<name>A0AAD1SEK9_PELCU</name>
<sequence>RSKGQQIKLKGFFTCQTDFVVYLLKCPCGLGYVGKTICDFKERVSQHKTSIRIFHME</sequence>
<evidence type="ECO:0000313" key="2">
    <source>
        <dbReference type="EMBL" id="CAH2299960.1"/>
    </source>
</evidence>
<dbReference type="AlphaFoldDB" id="A0AAD1SEK9"/>
<dbReference type="PROSITE" id="PS50164">
    <property type="entry name" value="GIY_YIG"/>
    <property type="match status" value="1"/>
</dbReference>
<dbReference type="InterPro" id="IPR000305">
    <property type="entry name" value="GIY-YIG_endonuc"/>
</dbReference>
<keyword evidence="3" id="KW-1185">Reference proteome</keyword>
<dbReference type="InterPro" id="IPR035901">
    <property type="entry name" value="GIY-YIG_endonuc_sf"/>
</dbReference>
<evidence type="ECO:0000313" key="3">
    <source>
        <dbReference type="Proteomes" id="UP001295444"/>
    </source>
</evidence>
<gene>
    <name evidence="2" type="ORF">PECUL_23A030248</name>
</gene>